<evidence type="ECO:0000313" key="2">
    <source>
        <dbReference type="Proteomes" id="UP001157006"/>
    </source>
</evidence>
<dbReference type="Proteomes" id="UP001157006">
    <property type="component" value="Chromosome 4"/>
</dbReference>
<proteinExistence type="predicted"/>
<reference evidence="1 2" key="1">
    <citation type="submission" date="2023-01" db="EMBL/GenBank/DDBJ databases">
        <authorList>
            <person name="Kreplak J."/>
        </authorList>
    </citation>
    <scope>NUCLEOTIDE SEQUENCE [LARGE SCALE GENOMIC DNA]</scope>
</reference>
<name>A0AAV1AIZ3_VICFA</name>
<keyword evidence="2" id="KW-1185">Reference proteome</keyword>
<sequence>MKGKFNGLKSLILKENSYAFYVYCFVHQIQLALVVVAKKQVDVGCFFSLVNNVSNIVGGSWKCQEILRESQMLKVQEALLIGKIFSWFGLNQEATLKCVRDTRWGSHYGTILSLIYLFTSVIDVLEFIEENGSSSDQQIEGCHLLKCIQSFEKYIWNY</sequence>
<dbReference type="AlphaFoldDB" id="A0AAV1AIZ3"/>
<evidence type="ECO:0000313" key="1">
    <source>
        <dbReference type="EMBL" id="CAI8609548.1"/>
    </source>
</evidence>
<accession>A0AAV1AIZ3</accession>
<organism evidence="1 2">
    <name type="scientific">Vicia faba</name>
    <name type="common">Broad bean</name>
    <name type="synonym">Faba vulgaris</name>
    <dbReference type="NCBI Taxonomy" id="3906"/>
    <lineage>
        <taxon>Eukaryota</taxon>
        <taxon>Viridiplantae</taxon>
        <taxon>Streptophyta</taxon>
        <taxon>Embryophyta</taxon>
        <taxon>Tracheophyta</taxon>
        <taxon>Spermatophyta</taxon>
        <taxon>Magnoliopsida</taxon>
        <taxon>eudicotyledons</taxon>
        <taxon>Gunneridae</taxon>
        <taxon>Pentapetalae</taxon>
        <taxon>rosids</taxon>
        <taxon>fabids</taxon>
        <taxon>Fabales</taxon>
        <taxon>Fabaceae</taxon>
        <taxon>Papilionoideae</taxon>
        <taxon>50 kb inversion clade</taxon>
        <taxon>NPAAA clade</taxon>
        <taxon>Hologalegina</taxon>
        <taxon>IRL clade</taxon>
        <taxon>Fabeae</taxon>
        <taxon>Vicia</taxon>
    </lineage>
</organism>
<dbReference type="PANTHER" id="PTHR11697">
    <property type="entry name" value="GENERAL TRANSCRIPTION FACTOR 2-RELATED ZINC FINGER PROTEIN"/>
    <property type="match status" value="1"/>
</dbReference>
<protein>
    <submittedName>
        <fullName evidence="1">Uncharacterized protein</fullName>
    </submittedName>
</protein>
<dbReference type="EMBL" id="OX451739">
    <property type="protein sequence ID" value="CAI8609548.1"/>
    <property type="molecule type" value="Genomic_DNA"/>
</dbReference>
<gene>
    <name evidence="1" type="ORF">VFH_IV138560</name>
</gene>
<dbReference type="InterPro" id="IPR055298">
    <property type="entry name" value="AtLOH3-like"/>
</dbReference>
<dbReference type="PANTHER" id="PTHR11697:SF230">
    <property type="entry name" value="ZINC FINGER, MYM DOMAIN CONTAINING 1"/>
    <property type="match status" value="1"/>
</dbReference>